<dbReference type="GO" id="GO:1901678">
    <property type="term" value="P:iron coordination entity transport"/>
    <property type="evidence" value="ECO:0007669"/>
    <property type="project" value="UniProtKB-ARBA"/>
</dbReference>
<proteinExistence type="inferred from homology"/>
<gene>
    <name evidence="7" type="ORF">N8K70_05380</name>
</gene>
<evidence type="ECO:0000313" key="8">
    <source>
        <dbReference type="Proteomes" id="UP001305498"/>
    </source>
</evidence>
<evidence type="ECO:0000256" key="2">
    <source>
        <dbReference type="ARBA" id="ARBA00008814"/>
    </source>
</evidence>
<dbReference type="PROSITE" id="PS50983">
    <property type="entry name" value="FE_B12_PBP"/>
    <property type="match status" value="1"/>
</dbReference>
<dbReference type="SUPFAM" id="SSF53807">
    <property type="entry name" value="Helical backbone' metal receptor"/>
    <property type="match status" value="1"/>
</dbReference>
<dbReference type="PANTHER" id="PTHR30532">
    <property type="entry name" value="IRON III DICITRATE-BINDING PERIPLASMIC PROTEIN"/>
    <property type="match status" value="1"/>
</dbReference>
<feature type="signal peptide" evidence="5">
    <location>
        <begin position="1"/>
        <end position="26"/>
    </location>
</feature>
<dbReference type="KEGG" id="mbet:N8K70_05380"/>
<dbReference type="InterPro" id="IPR002491">
    <property type="entry name" value="ABC_transptr_periplasmic_BD"/>
</dbReference>
<accession>A0AA97I834</accession>
<evidence type="ECO:0000256" key="5">
    <source>
        <dbReference type="SAM" id="SignalP"/>
    </source>
</evidence>
<sequence>MPLIRRRLLAAAVLALALVTTGCTGASNNAEDNSTGNSGNSSDVFPVTIDHKFGETIITEKPETIVALSALSADNLISLGVLPDVTMPDTWAGDEDGYNPWTREAIEELGAEIPPTFPFNAAEIDYEEVLSYAPDLIFATEVIYDETVYERLSEIAPTIMAPAVDSGRDGWREQMLDTGAAVGELAAAEEIVATTEAVVADVRDAHPELEGHTFVMSRGLLDGDTSMLVYTSASRLTEYAAQLGLENASIADELAENESGYTGEVSLEELDTVDADLWIGFIYREESLDLTLDNALLGAWEPFATGNYFAITDRQLTQAMSFSTPLSIEWGASQLADAVAEVIENAEG</sequence>
<comment type="similarity">
    <text evidence="2">Belongs to the bacterial solute-binding protein 8 family.</text>
</comment>
<dbReference type="EMBL" id="CP118157">
    <property type="protein sequence ID" value="WOF24105.1"/>
    <property type="molecule type" value="Genomic_DNA"/>
</dbReference>
<keyword evidence="4 5" id="KW-0732">Signal</keyword>
<evidence type="ECO:0000256" key="3">
    <source>
        <dbReference type="ARBA" id="ARBA00022448"/>
    </source>
</evidence>
<dbReference type="Gene3D" id="3.40.50.1980">
    <property type="entry name" value="Nitrogenase molybdenum iron protein domain"/>
    <property type="match status" value="2"/>
</dbReference>
<protein>
    <submittedName>
        <fullName evidence="7">ABC transporter substrate-binding protein</fullName>
    </submittedName>
</protein>
<dbReference type="PANTHER" id="PTHR30532:SF24">
    <property type="entry name" value="FERRIC ENTEROBACTIN-BINDING PERIPLASMIC PROTEIN FEPB"/>
    <property type="match status" value="1"/>
</dbReference>
<evidence type="ECO:0000256" key="1">
    <source>
        <dbReference type="ARBA" id="ARBA00004196"/>
    </source>
</evidence>
<keyword evidence="8" id="KW-1185">Reference proteome</keyword>
<dbReference type="GO" id="GO:0030288">
    <property type="term" value="C:outer membrane-bounded periplasmic space"/>
    <property type="evidence" value="ECO:0007669"/>
    <property type="project" value="TreeGrafter"/>
</dbReference>
<dbReference type="RefSeq" id="WP_317140577.1">
    <property type="nucleotide sequence ID" value="NZ_CP118157.1"/>
</dbReference>
<dbReference type="Pfam" id="PF01497">
    <property type="entry name" value="Peripla_BP_2"/>
    <property type="match status" value="1"/>
</dbReference>
<dbReference type="PROSITE" id="PS51257">
    <property type="entry name" value="PROKAR_LIPOPROTEIN"/>
    <property type="match status" value="1"/>
</dbReference>
<name>A0AA97I834_9MICO</name>
<feature type="domain" description="Fe/B12 periplasmic-binding" evidence="6">
    <location>
        <begin position="64"/>
        <end position="343"/>
    </location>
</feature>
<reference evidence="7 8" key="1">
    <citation type="submission" date="2023-02" db="EMBL/GenBank/DDBJ databases">
        <title>Microbacterium betulae sp. nov., isolated from birch wood.</title>
        <authorList>
            <person name="Pasciak M."/>
            <person name="Pawlik K.J."/>
            <person name="Martynowski D."/>
            <person name="Laczmanski L."/>
            <person name="Ciekot J."/>
            <person name="Szponar B."/>
            <person name="Wojcik-Fatla A."/>
            <person name="Mackiewicz B."/>
            <person name="Farian E."/>
            <person name="Cholewa G."/>
            <person name="Cholewa A."/>
            <person name="Dutkiewicz J."/>
        </authorList>
    </citation>
    <scope>NUCLEOTIDE SEQUENCE [LARGE SCALE GENOMIC DNA]</scope>
    <source>
        <strain evidence="7 8">AB</strain>
    </source>
</reference>
<comment type="subcellular location">
    <subcellularLocation>
        <location evidence="1">Cell envelope</location>
    </subcellularLocation>
</comment>
<organism evidence="7 8">
    <name type="scientific">Microbacterium betulae</name>
    <dbReference type="NCBI Taxonomy" id="2981139"/>
    <lineage>
        <taxon>Bacteria</taxon>
        <taxon>Bacillati</taxon>
        <taxon>Actinomycetota</taxon>
        <taxon>Actinomycetes</taxon>
        <taxon>Micrococcales</taxon>
        <taxon>Microbacteriaceae</taxon>
        <taxon>Microbacterium</taxon>
    </lineage>
</organism>
<evidence type="ECO:0000256" key="4">
    <source>
        <dbReference type="ARBA" id="ARBA00022729"/>
    </source>
</evidence>
<keyword evidence="3" id="KW-0813">Transport</keyword>
<dbReference type="Proteomes" id="UP001305498">
    <property type="component" value="Chromosome"/>
</dbReference>
<dbReference type="AlphaFoldDB" id="A0AA97I834"/>
<evidence type="ECO:0000259" key="6">
    <source>
        <dbReference type="PROSITE" id="PS50983"/>
    </source>
</evidence>
<dbReference type="InterPro" id="IPR051313">
    <property type="entry name" value="Bact_iron-sidero_bind"/>
</dbReference>
<feature type="chain" id="PRO_5041683940" evidence="5">
    <location>
        <begin position="27"/>
        <end position="348"/>
    </location>
</feature>
<evidence type="ECO:0000313" key="7">
    <source>
        <dbReference type="EMBL" id="WOF24105.1"/>
    </source>
</evidence>